<dbReference type="Proteomes" id="UP001163835">
    <property type="component" value="Unassembled WGS sequence"/>
</dbReference>
<evidence type="ECO:0000313" key="2">
    <source>
        <dbReference type="Proteomes" id="UP001163835"/>
    </source>
</evidence>
<name>A0ACC1UE86_9AGAR</name>
<sequence>MSATPTVLVQRVNSLSRAARGSSVGSSRVRQQSFHDSRATQAIMMPALSPFMTEGTITRWLKKEGEAFSAGDVLLQIESDNYATLDVQAEMAGVLGKILVCDRDGFNQDTRPTSYPQIPDGTSNVPVEKVLAVVTRDAQELTRLRPPPPRLRPIPPPLSRLDVPPTPVRMSRSPYPEIPTPISATSFYQLPSPALPESPTSTPALRRPSLHHHHPLSNASRLELSQSNATLLHSATHRSPSGYDSTAVSVDLLMHPNTLQGGAASVRGMIMDHHHTSCPSAGLCESESTVGCEASYSRVVDTQVEVAGLDLRRKILASFSKGPGESNGALEYLNGIL</sequence>
<keyword evidence="2" id="KW-1185">Reference proteome</keyword>
<accession>A0ACC1UE86</accession>
<reference evidence="1" key="1">
    <citation type="submission" date="2022-09" db="EMBL/GenBank/DDBJ databases">
        <title>A Global Phylogenomic Analysis of the Shiitake Genus Lentinula.</title>
        <authorList>
            <consortium name="DOE Joint Genome Institute"/>
            <person name="Sierra-Patev S."/>
            <person name="Min B."/>
            <person name="Naranjo-Ortiz M."/>
            <person name="Looney B."/>
            <person name="Konkel Z."/>
            <person name="Slot J.C."/>
            <person name="Sakamoto Y."/>
            <person name="Steenwyk J.L."/>
            <person name="Rokas A."/>
            <person name="Carro J."/>
            <person name="Camarero S."/>
            <person name="Ferreira P."/>
            <person name="Molpeceres G."/>
            <person name="Ruiz-Duenas F.J."/>
            <person name="Serrano A."/>
            <person name="Henrissat B."/>
            <person name="Drula E."/>
            <person name="Hughes K.W."/>
            <person name="Mata J.L."/>
            <person name="Ishikawa N.K."/>
            <person name="Vargas-Isla R."/>
            <person name="Ushijima S."/>
            <person name="Smith C.A."/>
            <person name="Ahrendt S."/>
            <person name="Andreopoulos W."/>
            <person name="He G."/>
            <person name="Labutti K."/>
            <person name="Lipzen A."/>
            <person name="Ng V."/>
            <person name="Riley R."/>
            <person name="Sandor L."/>
            <person name="Barry K."/>
            <person name="Martinez A.T."/>
            <person name="Xiao Y."/>
            <person name="Gibbons J.G."/>
            <person name="Terashima K."/>
            <person name="Grigoriev I.V."/>
            <person name="Hibbett D.S."/>
        </authorList>
    </citation>
    <scope>NUCLEOTIDE SEQUENCE</scope>
    <source>
        <strain evidence="1">TMI1499</strain>
    </source>
</reference>
<gene>
    <name evidence="1" type="ORF">F5876DRAFT_72051</name>
</gene>
<evidence type="ECO:0000313" key="1">
    <source>
        <dbReference type="EMBL" id="KAJ3815411.1"/>
    </source>
</evidence>
<comment type="caution">
    <text evidence="1">The sequence shown here is derived from an EMBL/GenBank/DDBJ whole genome shotgun (WGS) entry which is preliminary data.</text>
</comment>
<proteinExistence type="predicted"/>
<protein>
    <submittedName>
        <fullName evidence="1">Uncharacterized protein</fullName>
    </submittedName>
</protein>
<organism evidence="1 2">
    <name type="scientific">Lentinula aff. lateritia</name>
    <dbReference type="NCBI Taxonomy" id="2804960"/>
    <lineage>
        <taxon>Eukaryota</taxon>
        <taxon>Fungi</taxon>
        <taxon>Dikarya</taxon>
        <taxon>Basidiomycota</taxon>
        <taxon>Agaricomycotina</taxon>
        <taxon>Agaricomycetes</taxon>
        <taxon>Agaricomycetidae</taxon>
        <taxon>Agaricales</taxon>
        <taxon>Marasmiineae</taxon>
        <taxon>Omphalotaceae</taxon>
        <taxon>Lentinula</taxon>
    </lineage>
</organism>
<dbReference type="EMBL" id="MU794950">
    <property type="protein sequence ID" value="KAJ3815411.1"/>
    <property type="molecule type" value="Genomic_DNA"/>
</dbReference>